<reference evidence="3" key="1">
    <citation type="submission" date="2017-04" db="EMBL/GenBank/DDBJ databases">
        <authorList>
            <person name="Varghese N."/>
            <person name="Submissions S."/>
        </authorList>
    </citation>
    <scope>NUCLEOTIDE SEQUENCE [LARGE SCALE GENOMIC DNA]</scope>
    <source>
        <strain evidence="3">VDS</strain>
    </source>
</reference>
<proteinExistence type="predicted"/>
<feature type="domain" description="GmrSD restriction endonucleases C-terminal" evidence="1">
    <location>
        <begin position="101"/>
        <end position="239"/>
    </location>
</feature>
<dbReference type="InterPro" id="IPR011089">
    <property type="entry name" value="GmrSD_C"/>
</dbReference>
<dbReference type="PANTHER" id="PTHR24094">
    <property type="entry name" value="SECRETED PROTEIN"/>
    <property type="match status" value="1"/>
</dbReference>
<evidence type="ECO:0000313" key="2">
    <source>
        <dbReference type="EMBL" id="SMG28000.1"/>
    </source>
</evidence>
<dbReference type="OrthoDB" id="5196645at2"/>
<protein>
    <recommendedName>
        <fullName evidence="1">GmrSD restriction endonucleases C-terminal domain-containing protein</fullName>
    </recommendedName>
</protein>
<dbReference type="EMBL" id="FXAR01000005">
    <property type="protein sequence ID" value="SMG28000.1"/>
    <property type="molecule type" value="Genomic_DNA"/>
</dbReference>
<evidence type="ECO:0000259" key="1">
    <source>
        <dbReference type="Pfam" id="PF07510"/>
    </source>
</evidence>
<dbReference type="Pfam" id="PF07510">
    <property type="entry name" value="GmrSD_C"/>
    <property type="match status" value="1"/>
</dbReference>
<dbReference type="RefSeq" id="WP_085549757.1">
    <property type="nucleotide sequence ID" value="NZ_FXAR01000005.1"/>
</dbReference>
<keyword evidence="3" id="KW-1185">Reference proteome</keyword>
<sequence>MKRLAAVLGAGIVAVIGSALLLDAPSALTRPPVVTPTVTEMVTEVVTETVEVAPEPTSPARELLATLEVKGRAPMTGYDRALFGQAWSDDVRVPGGRNGCDTRNDVLRRDLHDTVIRPGTHGCLVESGTLLDPYSGETLEFVRGPRSAEIQIDHVVALADAWQKGAQAWDEDTRRDFANDPANLLAVRGDLNQQKGAGDAATWLPPDTSFRCDYVSRIIGVKATYGLWVTEAEQEALSRELMRCP</sequence>
<dbReference type="Proteomes" id="UP000193309">
    <property type="component" value="Unassembled WGS sequence"/>
</dbReference>
<dbReference type="AlphaFoldDB" id="A0A1X7JKZ8"/>
<dbReference type="STRING" id="1610489.SAMN06295981_1645"/>
<organism evidence="2 3">
    <name type="scientific">Corynebacterium pollutisoli</name>
    <dbReference type="NCBI Taxonomy" id="1610489"/>
    <lineage>
        <taxon>Bacteria</taxon>
        <taxon>Bacillati</taxon>
        <taxon>Actinomycetota</taxon>
        <taxon>Actinomycetes</taxon>
        <taxon>Mycobacteriales</taxon>
        <taxon>Corynebacteriaceae</taxon>
        <taxon>Corynebacterium</taxon>
    </lineage>
</organism>
<gene>
    <name evidence="2" type="ORF">SAMN06295981_1645</name>
</gene>
<name>A0A1X7JKZ8_9CORY</name>
<accession>A0A1X7JKZ8</accession>
<evidence type="ECO:0000313" key="3">
    <source>
        <dbReference type="Proteomes" id="UP000193309"/>
    </source>
</evidence>
<dbReference type="PANTHER" id="PTHR24094:SF15">
    <property type="entry name" value="AMP-DEPENDENT SYNTHETASE_LIGASE DOMAIN-CONTAINING PROTEIN-RELATED"/>
    <property type="match status" value="1"/>
</dbReference>